<evidence type="ECO:0000313" key="9">
    <source>
        <dbReference type="Proteomes" id="UP000242519"/>
    </source>
</evidence>
<dbReference type="InterPro" id="IPR050121">
    <property type="entry name" value="Cytochrome_P450_monoxygenase"/>
</dbReference>
<protein>
    <submittedName>
        <fullName evidence="8">Cytochrome P450 monooxygenase</fullName>
    </submittedName>
</protein>
<dbReference type="PROSITE" id="PS00086">
    <property type="entry name" value="CYTOCHROME_P450"/>
    <property type="match status" value="1"/>
</dbReference>
<dbReference type="InterPro" id="IPR001128">
    <property type="entry name" value="Cyt_P450"/>
</dbReference>
<reference evidence="8 9" key="1">
    <citation type="submission" date="2017-04" db="EMBL/GenBank/DDBJ databases">
        <title>Draft genome sequence of Marssonina coronaria NL1: causal agent of apple blotch.</title>
        <authorList>
            <person name="Cheng Q."/>
        </authorList>
    </citation>
    <scope>NUCLEOTIDE SEQUENCE [LARGE SCALE GENOMIC DNA]</scope>
    <source>
        <strain evidence="8 9">NL1</strain>
    </source>
</reference>
<dbReference type="CDD" id="cd11070">
    <property type="entry name" value="CYP56-like"/>
    <property type="match status" value="1"/>
</dbReference>
<dbReference type="Gene3D" id="1.10.630.10">
    <property type="entry name" value="Cytochrome P450"/>
    <property type="match status" value="1"/>
</dbReference>
<dbReference type="PRINTS" id="PR00463">
    <property type="entry name" value="EP450I"/>
</dbReference>
<name>A0A218YS30_9HELO</name>
<dbReference type="GO" id="GO:0004497">
    <property type="term" value="F:monooxygenase activity"/>
    <property type="evidence" value="ECO:0007669"/>
    <property type="project" value="UniProtKB-KW"/>
</dbReference>
<keyword evidence="7" id="KW-0812">Transmembrane</keyword>
<accession>A0A218YS30</accession>
<dbReference type="GO" id="GO:0005506">
    <property type="term" value="F:iron ion binding"/>
    <property type="evidence" value="ECO:0007669"/>
    <property type="project" value="InterPro"/>
</dbReference>
<keyword evidence="5 6" id="KW-0349">Heme</keyword>
<dbReference type="GO" id="GO:0020037">
    <property type="term" value="F:heme binding"/>
    <property type="evidence" value="ECO:0007669"/>
    <property type="project" value="InterPro"/>
</dbReference>
<evidence type="ECO:0000256" key="4">
    <source>
        <dbReference type="ARBA" id="ARBA00023004"/>
    </source>
</evidence>
<dbReference type="GO" id="GO:0016705">
    <property type="term" value="F:oxidoreductase activity, acting on paired donors, with incorporation or reduction of molecular oxygen"/>
    <property type="evidence" value="ECO:0007669"/>
    <property type="project" value="InterPro"/>
</dbReference>
<dbReference type="STRING" id="503106.A0A218YS30"/>
<organism evidence="8 9">
    <name type="scientific">Diplocarpon coronariae</name>
    <dbReference type="NCBI Taxonomy" id="2795749"/>
    <lineage>
        <taxon>Eukaryota</taxon>
        <taxon>Fungi</taxon>
        <taxon>Dikarya</taxon>
        <taxon>Ascomycota</taxon>
        <taxon>Pezizomycotina</taxon>
        <taxon>Leotiomycetes</taxon>
        <taxon>Helotiales</taxon>
        <taxon>Drepanopezizaceae</taxon>
        <taxon>Diplocarpon</taxon>
    </lineage>
</organism>
<proteinExistence type="inferred from homology"/>
<dbReference type="PANTHER" id="PTHR24305:SF166">
    <property type="entry name" value="CYTOCHROME P450 12A4, MITOCHONDRIAL-RELATED"/>
    <property type="match status" value="1"/>
</dbReference>
<evidence type="ECO:0000256" key="7">
    <source>
        <dbReference type="SAM" id="Phobius"/>
    </source>
</evidence>
<keyword evidence="7" id="KW-0472">Membrane</keyword>
<dbReference type="PRINTS" id="PR00385">
    <property type="entry name" value="P450"/>
</dbReference>
<evidence type="ECO:0000256" key="2">
    <source>
        <dbReference type="ARBA" id="ARBA00010617"/>
    </source>
</evidence>
<keyword evidence="7" id="KW-1133">Transmembrane helix</keyword>
<keyword evidence="6" id="KW-0560">Oxidoreductase</keyword>
<keyword evidence="9" id="KW-1185">Reference proteome</keyword>
<dbReference type="InterPro" id="IPR036396">
    <property type="entry name" value="Cyt_P450_sf"/>
</dbReference>
<dbReference type="SUPFAM" id="SSF48264">
    <property type="entry name" value="Cytochrome P450"/>
    <property type="match status" value="1"/>
</dbReference>
<comment type="cofactor">
    <cofactor evidence="1 5">
        <name>heme</name>
        <dbReference type="ChEBI" id="CHEBI:30413"/>
    </cofactor>
</comment>
<dbReference type="PANTHER" id="PTHR24305">
    <property type="entry name" value="CYTOCHROME P450"/>
    <property type="match status" value="1"/>
</dbReference>
<dbReference type="InterPro" id="IPR002401">
    <property type="entry name" value="Cyt_P450_E_grp-I"/>
</dbReference>
<dbReference type="Pfam" id="PF00067">
    <property type="entry name" value="p450"/>
    <property type="match status" value="1"/>
</dbReference>
<evidence type="ECO:0000256" key="1">
    <source>
        <dbReference type="ARBA" id="ARBA00001971"/>
    </source>
</evidence>
<comment type="caution">
    <text evidence="8">The sequence shown here is derived from an EMBL/GenBank/DDBJ whole genome shotgun (WGS) entry which is preliminary data.</text>
</comment>
<dbReference type="InParanoid" id="A0A218YS30"/>
<keyword evidence="6 8" id="KW-0503">Monooxygenase</keyword>
<dbReference type="OrthoDB" id="1470350at2759"/>
<gene>
    <name evidence="8" type="ORF">B2J93_6780</name>
</gene>
<dbReference type="InterPro" id="IPR017972">
    <property type="entry name" value="Cyt_P450_CS"/>
</dbReference>
<evidence type="ECO:0000313" key="8">
    <source>
        <dbReference type="EMBL" id="OWO92750.1"/>
    </source>
</evidence>
<keyword evidence="3 5" id="KW-0479">Metal-binding</keyword>
<dbReference type="Proteomes" id="UP000242519">
    <property type="component" value="Unassembled WGS sequence"/>
</dbReference>
<evidence type="ECO:0000256" key="5">
    <source>
        <dbReference type="PIRSR" id="PIRSR602401-1"/>
    </source>
</evidence>
<evidence type="ECO:0000256" key="3">
    <source>
        <dbReference type="ARBA" id="ARBA00022723"/>
    </source>
</evidence>
<feature type="transmembrane region" description="Helical" evidence="7">
    <location>
        <begin position="12"/>
        <end position="35"/>
    </location>
</feature>
<keyword evidence="4 5" id="KW-0408">Iron</keyword>
<comment type="similarity">
    <text evidence="2 6">Belongs to the cytochrome P450 family.</text>
</comment>
<dbReference type="EMBL" id="MZNU01000589">
    <property type="protein sequence ID" value="OWO92750.1"/>
    <property type="molecule type" value="Genomic_DNA"/>
</dbReference>
<feature type="binding site" description="axial binding residue" evidence="5">
    <location>
        <position position="571"/>
    </location>
    <ligand>
        <name>heme</name>
        <dbReference type="ChEBI" id="CHEBI:30413"/>
    </ligand>
    <ligandPart>
        <name>Fe</name>
        <dbReference type="ChEBI" id="CHEBI:18248"/>
    </ligandPart>
</feature>
<sequence>MYEKSQSRAEIFNLATGMPSVVLTAVIGAIFYLIYFNISGLLNNIAAAKRSGLPYIIVPVNIYNPAWLITHKLWIQIFSYLPNSWSEKWLPYIMPDWVWDLQFDPFEEKGEVFLQVSPGSIQIWLVNAEALHQVTSRREAFPKPLESYRVLEIFGKNIISTEGAEWKQHRKVTAPGFNEKNNVLVFSEACKQAQGMLRKWTGAEGSGNITLKEVPTDTMRLTLHIISRIGFGVSLLWPGEQPDEKESASEAIFSSNEPPEGHTMSFECALDTLLGNLIWVLMVPKWVLRRLPLSGSSKAYDSYCNWKQYMNELFVQKVEEAREGQLGEGLDIMGMLVRSSYGKSATSSKGPSSDHAEIGEYGKKNLSDSDILGNTFVMIVAGHETTANSIHFSLMELAINPRAQRLLQKEVQSIFGDKPPDAWDYDTNINALLGGVVGAVMNEQLRLMPPVIAIPKQVTKSQDQVIVIDGKKFTLPAGARIGLNTVGVHRNPRYWPTQPSKVSSRPNDLYDFRPERWLVKNTPDGKQQLDADLEFEEEDNFGGFTGSDTAASLFRPSRGAYLPFSDGPRSCLGRRLAQVKVVGILSVVFQKYSVELAVDEWATDDEVTKMTDSEKVKLYKRAQDKARQTIRKATSVITLKLHESPAYIPVRVVKKGEERFVHMVD</sequence>
<evidence type="ECO:0000256" key="6">
    <source>
        <dbReference type="RuleBase" id="RU000461"/>
    </source>
</evidence>
<dbReference type="AlphaFoldDB" id="A0A218YS30"/>